<dbReference type="Gene3D" id="3.40.50.2300">
    <property type="match status" value="1"/>
</dbReference>
<reference evidence="4 5" key="1">
    <citation type="submission" date="2024-09" db="EMBL/GenBank/DDBJ databases">
        <title>Laminarin stimulates single cell rates of sulfate reduction while oxygen inhibits transcriptomic activity in coastal marine sediment.</title>
        <authorList>
            <person name="Lindsay M."/>
            <person name="Orcutt B."/>
            <person name="Emerson D."/>
            <person name="Stepanauskas R."/>
            <person name="D'Angelo T."/>
        </authorList>
    </citation>
    <scope>NUCLEOTIDE SEQUENCE [LARGE SCALE GENOMIC DNA]</scope>
    <source>
        <strain evidence="4">SAG AM-311-K15</strain>
    </source>
</reference>
<sequence length="128" mass="14763">MSKKILVVDDQKRYRDEVTIALKSLQVKIILAEDGLDGLVKFRKEKPDIVIIDAMLPKLHGFQLCKTIKSSISKDKKVVIFIITGIFPKEDYESDVIAKYGADEFITKPFSRPMLKEKVEFYLNNMDH</sequence>
<feature type="modified residue" description="4-aspartylphosphate" evidence="2">
    <location>
        <position position="53"/>
    </location>
</feature>
<dbReference type="InterPro" id="IPR011006">
    <property type="entry name" value="CheY-like_superfamily"/>
</dbReference>
<dbReference type="SMART" id="SM00448">
    <property type="entry name" value="REC"/>
    <property type="match status" value="1"/>
</dbReference>
<comment type="caution">
    <text evidence="4">The sequence shown here is derived from an EMBL/GenBank/DDBJ whole genome shotgun (WGS) entry which is preliminary data.</text>
</comment>
<organism evidence="4 5">
    <name type="scientific">candidate division CSSED10-310 bacterium</name>
    <dbReference type="NCBI Taxonomy" id="2855610"/>
    <lineage>
        <taxon>Bacteria</taxon>
        <taxon>Bacteria division CSSED10-310</taxon>
    </lineage>
</organism>
<dbReference type="PROSITE" id="PS50110">
    <property type="entry name" value="RESPONSE_REGULATORY"/>
    <property type="match status" value="1"/>
</dbReference>
<protein>
    <submittedName>
        <fullName evidence="4">Response regulator transcription factor</fullName>
    </submittedName>
</protein>
<dbReference type="InterPro" id="IPR001789">
    <property type="entry name" value="Sig_transdc_resp-reg_receiver"/>
</dbReference>
<dbReference type="InterPro" id="IPR050595">
    <property type="entry name" value="Bact_response_regulator"/>
</dbReference>
<dbReference type="PANTHER" id="PTHR44591:SF3">
    <property type="entry name" value="RESPONSE REGULATORY DOMAIN-CONTAINING PROTEIN"/>
    <property type="match status" value="1"/>
</dbReference>
<evidence type="ECO:0000259" key="3">
    <source>
        <dbReference type="PROSITE" id="PS50110"/>
    </source>
</evidence>
<dbReference type="Pfam" id="PF00072">
    <property type="entry name" value="Response_reg"/>
    <property type="match status" value="1"/>
</dbReference>
<keyword evidence="1 2" id="KW-0597">Phosphoprotein</keyword>
<evidence type="ECO:0000256" key="2">
    <source>
        <dbReference type="PROSITE-ProRule" id="PRU00169"/>
    </source>
</evidence>
<feature type="domain" description="Response regulatory" evidence="3">
    <location>
        <begin position="4"/>
        <end position="123"/>
    </location>
</feature>
<proteinExistence type="predicted"/>
<dbReference type="SUPFAM" id="SSF52172">
    <property type="entry name" value="CheY-like"/>
    <property type="match status" value="1"/>
</dbReference>
<dbReference type="Proteomes" id="UP001594351">
    <property type="component" value="Unassembled WGS sequence"/>
</dbReference>
<name>A0ABV6YRY5_UNCC1</name>
<keyword evidence="5" id="KW-1185">Reference proteome</keyword>
<evidence type="ECO:0000256" key="1">
    <source>
        <dbReference type="ARBA" id="ARBA00022553"/>
    </source>
</evidence>
<accession>A0ABV6YRY5</accession>
<dbReference type="PANTHER" id="PTHR44591">
    <property type="entry name" value="STRESS RESPONSE REGULATOR PROTEIN 1"/>
    <property type="match status" value="1"/>
</dbReference>
<evidence type="ECO:0000313" key="4">
    <source>
        <dbReference type="EMBL" id="MFC1848958.1"/>
    </source>
</evidence>
<evidence type="ECO:0000313" key="5">
    <source>
        <dbReference type="Proteomes" id="UP001594351"/>
    </source>
</evidence>
<dbReference type="EMBL" id="JBHPBY010000014">
    <property type="protein sequence ID" value="MFC1848958.1"/>
    <property type="molecule type" value="Genomic_DNA"/>
</dbReference>
<gene>
    <name evidence="4" type="ORF">ACFL27_02005</name>
</gene>